<name>A0A1M5UHK0_9BACT</name>
<dbReference type="InterPro" id="IPR051311">
    <property type="entry name" value="DedA_domain"/>
</dbReference>
<proteinExistence type="predicted"/>
<dbReference type="GO" id="GO:0005886">
    <property type="term" value="C:plasma membrane"/>
    <property type="evidence" value="ECO:0007669"/>
    <property type="project" value="TreeGrafter"/>
</dbReference>
<accession>A0A1M5UHK0</accession>
<evidence type="ECO:0000313" key="3">
    <source>
        <dbReference type="EMBL" id="SHH62449.1"/>
    </source>
</evidence>
<gene>
    <name evidence="3" type="ORF">SAMN04488109_4698</name>
</gene>
<keyword evidence="4" id="KW-1185">Reference proteome</keyword>
<feature type="transmembrane region" description="Helical" evidence="1">
    <location>
        <begin position="39"/>
        <end position="58"/>
    </location>
</feature>
<keyword evidence="1" id="KW-1133">Transmembrane helix</keyword>
<dbReference type="Pfam" id="PF09335">
    <property type="entry name" value="VTT_dom"/>
    <property type="match status" value="1"/>
</dbReference>
<dbReference type="InterPro" id="IPR032816">
    <property type="entry name" value="VTT_dom"/>
</dbReference>
<dbReference type="OrthoDB" id="9782291at2"/>
<evidence type="ECO:0000259" key="2">
    <source>
        <dbReference type="Pfam" id="PF09335"/>
    </source>
</evidence>
<sequence length="189" mass="21671">MENFLDQYGYIALIIGTFFEGETAILVASSLIHQGLFEAPYTILFGFAGSFVSDWLYYTIGRLNGKYFVEKRPALKEKLAPVRQFFDTHKIQILFSYRFLYGFRVIIPLVIGMSNIRPMQYLFYSLLSGLIWSSTVNAVGYSIGRFLDLKTSVFEDNLLFIVLGFACFGLMIGFAVKHFAERKMHVSEK</sequence>
<dbReference type="EMBL" id="FQWQ01000003">
    <property type="protein sequence ID" value="SHH62449.1"/>
    <property type="molecule type" value="Genomic_DNA"/>
</dbReference>
<feature type="transmembrane region" description="Helical" evidence="1">
    <location>
        <begin position="12"/>
        <end position="33"/>
    </location>
</feature>
<dbReference type="STRING" id="947013.SAMN04488109_4698"/>
<dbReference type="Proteomes" id="UP000184212">
    <property type="component" value="Unassembled WGS sequence"/>
</dbReference>
<dbReference type="PANTHER" id="PTHR42709:SF2">
    <property type="entry name" value="INNER MEMBRANE PROTEIN YOHD"/>
    <property type="match status" value="1"/>
</dbReference>
<feature type="domain" description="VTT" evidence="2">
    <location>
        <begin position="36"/>
        <end position="141"/>
    </location>
</feature>
<organism evidence="3 4">
    <name type="scientific">Chryseolinea serpens</name>
    <dbReference type="NCBI Taxonomy" id="947013"/>
    <lineage>
        <taxon>Bacteria</taxon>
        <taxon>Pseudomonadati</taxon>
        <taxon>Bacteroidota</taxon>
        <taxon>Cytophagia</taxon>
        <taxon>Cytophagales</taxon>
        <taxon>Fulvivirgaceae</taxon>
        <taxon>Chryseolinea</taxon>
    </lineage>
</organism>
<dbReference type="AlphaFoldDB" id="A0A1M5UHK0"/>
<dbReference type="RefSeq" id="WP_073138887.1">
    <property type="nucleotide sequence ID" value="NZ_FQWQ01000003.1"/>
</dbReference>
<keyword evidence="1" id="KW-0472">Membrane</keyword>
<evidence type="ECO:0000313" key="4">
    <source>
        <dbReference type="Proteomes" id="UP000184212"/>
    </source>
</evidence>
<feature type="transmembrane region" description="Helical" evidence="1">
    <location>
        <begin position="158"/>
        <end position="180"/>
    </location>
</feature>
<feature type="transmembrane region" description="Helical" evidence="1">
    <location>
        <begin position="121"/>
        <end position="143"/>
    </location>
</feature>
<keyword evidence="1" id="KW-0812">Transmembrane</keyword>
<dbReference type="PANTHER" id="PTHR42709">
    <property type="entry name" value="ALKALINE PHOSPHATASE LIKE PROTEIN"/>
    <property type="match status" value="1"/>
</dbReference>
<evidence type="ECO:0000256" key="1">
    <source>
        <dbReference type="SAM" id="Phobius"/>
    </source>
</evidence>
<reference evidence="3 4" key="1">
    <citation type="submission" date="2016-11" db="EMBL/GenBank/DDBJ databases">
        <authorList>
            <person name="Jaros S."/>
            <person name="Januszkiewicz K."/>
            <person name="Wedrychowicz H."/>
        </authorList>
    </citation>
    <scope>NUCLEOTIDE SEQUENCE [LARGE SCALE GENOMIC DNA]</scope>
    <source>
        <strain evidence="3 4">DSM 24574</strain>
    </source>
</reference>
<protein>
    <submittedName>
        <fullName evidence="3">Membrane protein DedA, SNARE-associated domain</fullName>
    </submittedName>
</protein>